<dbReference type="AlphaFoldDB" id="M7SBL1"/>
<evidence type="ECO:0000313" key="6">
    <source>
        <dbReference type="EMBL" id="EMR63569.1"/>
    </source>
</evidence>
<evidence type="ECO:0000256" key="1">
    <source>
        <dbReference type="ARBA" id="ARBA00010139"/>
    </source>
</evidence>
<keyword evidence="6" id="KW-0503">Monooxygenase</keyword>
<dbReference type="EMBL" id="KB707205">
    <property type="protein sequence ID" value="EMR63569.1"/>
    <property type="molecule type" value="Genomic_DNA"/>
</dbReference>
<dbReference type="InterPro" id="IPR051209">
    <property type="entry name" value="FAD-bind_Monooxygenase_sf"/>
</dbReference>
<keyword evidence="7" id="KW-1185">Reference proteome</keyword>
<keyword evidence="2" id="KW-0285">Flavoprotein</keyword>
<feature type="region of interest" description="Disordered" evidence="5">
    <location>
        <begin position="1"/>
        <end position="28"/>
    </location>
</feature>
<dbReference type="HOGENOM" id="CLU_006937_6_1_1"/>
<dbReference type="GO" id="GO:0050661">
    <property type="term" value="F:NADP binding"/>
    <property type="evidence" value="ECO:0007669"/>
    <property type="project" value="InterPro"/>
</dbReference>
<dbReference type="KEGG" id="ela:UCREL1_9480"/>
<dbReference type="Gene3D" id="3.50.50.60">
    <property type="entry name" value="FAD/NAD(P)-binding domain"/>
    <property type="match status" value="2"/>
</dbReference>
<dbReference type="PANTHER" id="PTHR42877:SF6">
    <property type="entry name" value="MONOOXYGENASE, PUTATIVE (AFU_ORTHOLOGUE AFUA_3G15050)-RELATED"/>
    <property type="match status" value="1"/>
</dbReference>
<keyword evidence="3" id="KW-0274">FAD</keyword>
<gene>
    <name evidence="6" type="ORF">UCREL1_9480</name>
</gene>
<keyword evidence="4" id="KW-0560">Oxidoreductase</keyword>
<dbReference type="OrthoDB" id="74360at2759"/>
<evidence type="ECO:0000256" key="2">
    <source>
        <dbReference type="ARBA" id="ARBA00022630"/>
    </source>
</evidence>
<name>M7SBL1_EUTLA</name>
<sequence>MGDIIPDILPGVEDAPAHPVTGKSTGTPSNPVVGVIGAGLTGITAGILLPVKVPGIQLKIYEKNKDVGGTWYENTYPGVRCDVPAHVYQSTIELNTEWSEEFAQGREILEHWQAVARKRNVYQYLELSTEVIEAQWSDDESIWKLKVRREGSEERVDHVDVLLTAIGRFNAWRLPDYPGINEYEGHIRHSSNWDPTFDPTGKNVAVIGNGASGLQLVPNLQPIVNRLDHYARNKTWIAGTFAGDNERTLAPQYIPSETRESFTDPDVYLKYRKELEAEYWRRFEALFRNSDKNEQAKNQYLEVMHKRVSAKPELLEHLIPDFAPHCRRLTPAPGYLEALCQENVDFVQTPIKRFTKTGIETVDGKVRDVDAVICATGANVEAATPFSIIARGVDLKEAWKPDGLFGWPYTYMGVGTPGFPNLFFVFGPHGSGPSGTVPNSAENYITFVARILRKITREGIKTMTPTREAANDFIEYSDAFFPTTYLTDKCSAWQNGGQPGARIHALWPGSSSHERYVRFDPRWEDFDYTYVSKTGNRFAWLGNGWTRKEQDKEHDVTWYLKKPEDIDLRSFRENWFDIW</sequence>
<dbReference type="InterPro" id="IPR036188">
    <property type="entry name" value="FAD/NAD-bd_sf"/>
</dbReference>
<protein>
    <submittedName>
        <fullName evidence="6">Putative 4-hydroxyacetophenone monooxygenase protein</fullName>
    </submittedName>
</protein>
<proteinExistence type="inferred from homology"/>
<dbReference type="Pfam" id="PF00743">
    <property type="entry name" value="FMO-like"/>
    <property type="match status" value="1"/>
</dbReference>
<evidence type="ECO:0000313" key="7">
    <source>
        <dbReference type="Proteomes" id="UP000012174"/>
    </source>
</evidence>
<dbReference type="GO" id="GO:0004499">
    <property type="term" value="F:N,N-dimethylaniline monooxygenase activity"/>
    <property type="evidence" value="ECO:0007669"/>
    <property type="project" value="InterPro"/>
</dbReference>
<dbReference type="PANTHER" id="PTHR42877">
    <property type="entry name" value="L-ORNITHINE N(5)-MONOOXYGENASE-RELATED"/>
    <property type="match status" value="1"/>
</dbReference>
<dbReference type="InterPro" id="IPR020946">
    <property type="entry name" value="Flavin_mOase-like"/>
</dbReference>
<comment type="similarity">
    <text evidence="1">Belongs to the FAD-binding monooxygenase family.</text>
</comment>
<dbReference type="Proteomes" id="UP000012174">
    <property type="component" value="Unassembled WGS sequence"/>
</dbReference>
<evidence type="ECO:0000256" key="4">
    <source>
        <dbReference type="ARBA" id="ARBA00023002"/>
    </source>
</evidence>
<reference evidence="7" key="1">
    <citation type="journal article" date="2013" name="Genome Announc.">
        <title>Draft genome sequence of the grapevine dieback fungus Eutypa lata UCR-EL1.</title>
        <authorList>
            <person name="Blanco-Ulate B."/>
            <person name="Rolshausen P.E."/>
            <person name="Cantu D."/>
        </authorList>
    </citation>
    <scope>NUCLEOTIDE SEQUENCE [LARGE SCALE GENOMIC DNA]</scope>
    <source>
        <strain evidence="7">UCR-EL1</strain>
    </source>
</reference>
<accession>M7SBL1</accession>
<dbReference type="OMA" id="NRRINEF"/>
<organism evidence="6 7">
    <name type="scientific">Eutypa lata (strain UCR-EL1)</name>
    <name type="common">Grapevine dieback disease fungus</name>
    <name type="synonym">Eutypa armeniacae</name>
    <dbReference type="NCBI Taxonomy" id="1287681"/>
    <lineage>
        <taxon>Eukaryota</taxon>
        <taxon>Fungi</taxon>
        <taxon>Dikarya</taxon>
        <taxon>Ascomycota</taxon>
        <taxon>Pezizomycotina</taxon>
        <taxon>Sordariomycetes</taxon>
        <taxon>Xylariomycetidae</taxon>
        <taxon>Xylariales</taxon>
        <taxon>Diatrypaceae</taxon>
        <taxon>Eutypa</taxon>
    </lineage>
</organism>
<dbReference type="GO" id="GO:0050660">
    <property type="term" value="F:flavin adenine dinucleotide binding"/>
    <property type="evidence" value="ECO:0007669"/>
    <property type="project" value="InterPro"/>
</dbReference>
<dbReference type="eggNOG" id="KOG1399">
    <property type="taxonomic scope" value="Eukaryota"/>
</dbReference>
<evidence type="ECO:0000256" key="5">
    <source>
        <dbReference type="SAM" id="MobiDB-lite"/>
    </source>
</evidence>
<dbReference type="SUPFAM" id="SSF51905">
    <property type="entry name" value="FAD/NAD(P)-binding domain"/>
    <property type="match status" value="1"/>
</dbReference>
<evidence type="ECO:0000256" key="3">
    <source>
        <dbReference type="ARBA" id="ARBA00022827"/>
    </source>
</evidence>